<proteinExistence type="predicted"/>
<reference evidence="3" key="1">
    <citation type="journal article" date="2015" name="Nat. Genet.">
        <title>The pineapple genome and the evolution of CAM photosynthesis.</title>
        <authorList>
            <person name="Ming R."/>
            <person name="VanBuren R."/>
            <person name="Wai C.M."/>
            <person name="Tang H."/>
            <person name="Schatz M.C."/>
            <person name="Bowers J.E."/>
            <person name="Lyons E."/>
            <person name="Wang M.L."/>
            <person name="Chen J."/>
            <person name="Biggers E."/>
            <person name="Zhang J."/>
            <person name="Huang L."/>
            <person name="Zhang L."/>
            <person name="Miao W."/>
            <person name="Zhang J."/>
            <person name="Ye Z."/>
            <person name="Miao C."/>
            <person name="Lin Z."/>
            <person name="Wang H."/>
            <person name="Zhou H."/>
            <person name="Yim W.C."/>
            <person name="Priest H.D."/>
            <person name="Zheng C."/>
            <person name="Woodhouse M."/>
            <person name="Edger P.P."/>
            <person name="Guyot R."/>
            <person name="Guo H.B."/>
            <person name="Guo H."/>
            <person name="Zheng G."/>
            <person name="Singh R."/>
            <person name="Sharma A."/>
            <person name="Min X."/>
            <person name="Zheng Y."/>
            <person name="Lee H."/>
            <person name="Gurtowski J."/>
            <person name="Sedlazeck F.J."/>
            <person name="Harkess A."/>
            <person name="McKain M.R."/>
            <person name="Liao Z."/>
            <person name="Fang J."/>
            <person name="Liu J."/>
            <person name="Zhang X."/>
            <person name="Zhang Q."/>
            <person name="Hu W."/>
            <person name="Qin Y."/>
            <person name="Wang K."/>
            <person name="Chen L.Y."/>
            <person name="Shirley N."/>
            <person name="Lin Y.R."/>
            <person name="Liu L.Y."/>
            <person name="Hernandez A.G."/>
            <person name="Wright C.L."/>
            <person name="Bulone V."/>
            <person name="Tuskan G.A."/>
            <person name="Heath K."/>
            <person name="Zee F."/>
            <person name="Moore P.H."/>
            <person name="Sunkar R."/>
            <person name="Leebens-Mack J.H."/>
            <person name="Mockler T."/>
            <person name="Bennetzen J.L."/>
            <person name="Freeling M."/>
            <person name="Sankoff D."/>
            <person name="Paterson A.H."/>
            <person name="Zhu X."/>
            <person name="Yang X."/>
            <person name="Smith J.A."/>
            <person name="Cushman J.C."/>
            <person name="Paull R.E."/>
            <person name="Yu Q."/>
        </authorList>
    </citation>
    <scope>NUCLEOTIDE SEQUENCE [LARGE SCALE GENOMIC DNA]</scope>
    <source>
        <strain evidence="3">cv. F153</strain>
    </source>
</reference>
<feature type="compositionally biased region" description="Polar residues" evidence="1">
    <location>
        <begin position="72"/>
        <end position="85"/>
    </location>
</feature>
<feature type="region of interest" description="Disordered" evidence="1">
    <location>
        <begin position="1"/>
        <end position="22"/>
    </location>
</feature>
<dbReference type="InterPro" id="IPR039607">
    <property type="entry name" value="VQ_8/17/18/20/21/25"/>
</dbReference>
<gene>
    <name evidence="4" type="primary">LOC109720390</name>
</gene>
<dbReference type="InterPro" id="IPR008889">
    <property type="entry name" value="VQ"/>
</dbReference>
<dbReference type="RefSeq" id="XP_020103050.1">
    <property type="nucleotide sequence ID" value="XM_020247461.1"/>
</dbReference>
<evidence type="ECO:0000259" key="2">
    <source>
        <dbReference type="Pfam" id="PF05678"/>
    </source>
</evidence>
<sequence length="149" mass="16540">MSSGAHDRPLTTFSVRKDSHTISKPKPKIRIVHIFAPEIIKTDVDNFRELVQQLTGKPGKKTRGRIIKKTVNRSPTEMSGLQRNNLHGREKADIKGEAREEDGRRPWPDGSPSGGGYLSGLEDDHDHGFFQGLAEFTWLLPLGSSGVDV</sequence>
<dbReference type="PANTHER" id="PTHR33143">
    <property type="entry name" value="F16F4.1 PROTEIN-RELATED"/>
    <property type="match status" value="1"/>
</dbReference>
<feature type="compositionally biased region" description="Basic residues" evidence="1">
    <location>
        <begin position="58"/>
        <end position="71"/>
    </location>
</feature>
<evidence type="ECO:0000313" key="4">
    <source>
        <dbReference type="RefSeq" id="XP_020103050.1"/>
    </source>
</evidence>
<feature type="domain" description="VQ" evidence="2">
    <location>
        <begin position="34"/>
        <end position="58"/>
    </location>
</feature>
<protein>
    <submittedName>
        <fullName evidence="4">VQ motif-containing protein 17-like</fullName>
    </submittedName>
</protein>
<dbReference type="PANTHER" id="PTHR33143:SF74">
    <property type="entry name" value="VQ MOTIF-CONTAINING PROTEIN 18"/>
    <property type="match status" value="1"/>
</dbReference>
<feature type="compositionally biased region" description="Basic and acidic residues" evidence="1">
    <location>
        <begin position="1"/>
        <end position="21"/>
    </location>
</feature>
<dbReference type="AlphaFoldDB" id="A0A6P5GCI8"/>
<feature type="region of interest" description="Disordered" evidence="1">
    <location>
        <begin position="55"/>
        <end position="120"/>
    </location>
</feature>
<dbReference type="GeneID" id="109720390"/>
<organism evidence="3 4">
    <name type="scientific">Ananas comosus</name>
    <name type="common">Pineapple</name>
    <name type="synonym">Ananas ananas</name>
    <dbReference type="NCBI Taxonomy" id="4615"/>
    <lineage>
        <taxon>Eukaryota</taxon>
        <taxon>Viridiplantae</taxon>
        <taxon>Streptophyta</taxon>
        <taxon>Embryophyta</taxon>
        <taxon>Tracheophyta</taxon>
        <taxon>Spermatophyta</taxon>
        <taxon>Magnoliopsida</taxon>
        <taxon>Liliopsida</taxon>
        <taxon>Poales</taxon>
        <taxon>Bromeliaceae</taxon>
        <taxon>Bromelioideae</taxon>
        <taxon>Ananas</taxon>
    </lineage>
</organism>
<name>A0A6P5GCI8_ANACO</name>
<reference evidence="4" key="2">
    <citation type="submission" date="2025-08" db="UniProtKB">
        <authorList>
            <consortium name="RefSeq"/>
        </authorList>
    </citation>
    <scope>IDENTIFICATION</scope>
    <source>
        <tissue evidence="4">Leaf</tissue>
    </source>
</reference>
<dbReference type="OrthoDB" id="693437at2759"/>
<dbReference type="Proteomes" id="UP000515123">
    <property type="component" value="Linkage group 14"/>
</dbReference>
<feature type="compositionally biased region" description="Basic and acidic residues" evidence="1">
    <location>
        <begin position="87"/>
        <end position="107"/>
    </location>
</feature>
<keyword evidence="3" id="KW-1185">Reference proteome</keyword>
<evidence type="ECO:0000313" key="3">
    <source>
        <dbReference type="Proteomes" id="UP000515123"/>
    </source>
</evidence>
<dbReference type="Gramene" id="Aco017124.1.mrna1">
    <property type="protein sequence ID" value="Aco017124.1.mrna1.cds1"/>
    <property type="gene ID" value="Aco017124.1.path1"/>
</dbReference>
<dbReference type="GO" id="GO:0005634">
    <property type="term" value="C:nucleus"/>
    <property type="evidence" value="ECO:0007669"/>
    <property type="project" value="TreeGrafter"/>
</dbReference>
<dbReference type="Pfam" id="PF05678">
    <property type="entry name" value="VQ"/>
    <property type="match status" value="1"/>
</dbReference>
<accession>A0A6P5GCI8</accession>
<evidence type="ECO:0000256" key="1">
    <source>
        <dbReference type="SAM" id="MobiDB-lite"/>
    </source>
</evidence>